<feature type="region of interest" description="Disordered" evidence="1">
    <location>
        <begin position="142"/>
        <end position="165"/>
    </location>
</feature>
<feature type="compositionally biased region" description="Polar residues" evidence="1">
    <location>
        <begin position="258"/>
        <end position="273"/>
    </location>
</feature>
<evidence type="ECO:0008006" key="4">
    <source>
        <dbReference type="Google" id="ProtNLM"/>
    </source>
</evidence>
<feature type="region of interest" description="Disordered" evidence="1">
    <location>
        <begin position="324"/>
        <end position="353"/>
    </location>
</feature>
<name>A0AAV5UTV8_9BILA</name>
<evidence type="ECO:0000313" key="3">
    <source>
        <dbReference type="Proteomes" id="UP001432322"/>
    </source>
</evidence>
<protein>
    <recommendedName>
        <fullName evidence="4">SWIM-type domain-containing protein</fullName>
    </recommendedName>
</protein>
<feature type="non-terminal residue" evidence="2">
    <location>
        <position position="469"/>
    </location>
</feature>
<feature type="region of interest" description="Disordered" evidence="1">
    <location>
        <begin position="183"/>
        <end position="238"/>
    </location>
</feature>
<gene>
    <name evidence="2" type="ORF">PFISCL1PPCAC_501</name>
</gene>
<dbReference type="Proteomes" id="UP001432322">
    <property type="component" value="Unassembled WGS sequence"/>
</dbReference>
<proteinExistence type="predicted"/>
<accession>A0AAV5UTV8</accession>
<comment type="caution">
    <text evidence="2">The sequence shown here is derived from an EMBL/GenBank/DDBJ whole genome shotgun (WGS) entry which is preliminary data.</text>
</comment>
<feature type="compositionally biased region" description="Acidic residues" evidence="1">
    <location>
        <begin position="185"/>
        <end position="213"/>
    </location>
</feature>
<organism evidence="2 3">
    <name type="scientific">Pristionchus fissidentatus</name>
    <dbReference type="NCBI Taxonomy" id="1538716"/>
    <lineage>
        <taxon>Eukaryota</taxon>
        <taxon>Metazoa</taxon>
        <taxon>Ecdysozoa</taxon>
        <taxon>Nematoda</taxon>
        <taxon>Chromadorea</taxon>
        <taxon>Rhabditida</taxon>
        <taxon>Rhabditina</taxon>
        <taxon>Diplogasteromorpha</taxon>
        <taxon>Diplogasteroidea</taxon>
        <taxon>Neodiplogasteridae</taxon>
        <taxon>Pristionchus</taxon>
    </lineage>
</organism>
<sequence>MPNPISMATWSSLEDAGKKKLAKKFGLSSVVSSNEDEVYNDLPEALFTGHADHRKMFASATSYTVTVSPDFFVVSKDRFRVIVDSTNNKLRCESTQCRKRTAPPVCDHCLSILLYLTGEQREEVLTNLLAKCHLDPGKAIDIRNRDRGRKPGTRRRGNVASGKNYSRRVSDILPNGFGRVLISQDTDELSEENDSSSSSDEERDMDGESEDNGEIVLNGESECSGETVVNGESEVHGEIDESVAEYIHNIDETREESTLSQIDRNFPDNTSSPVKKKINRSSFVAAHPSMRHYFSIESDDKDEVDKIPSTVNRIAPSIFPRIQLSEGATRVTEEKRRDQGSSNGQADPMDDSMDESIVDRVPQSIFVKLKEKAATEKKSKKESDERVRRFTEINSQRVAPEQWHIICPKEEYKEVTGLPLQICNGPYHLNLRCIFNGIPNAHASRLTISKSISAANCPHREEILNSLGV</sequence>
<evidence type="ECO:0000256" key="1">
    <source>
        <dbReference type="SAM" id="MobiDB-lite"/>
    </source>
</evidence>
<keyword evidence="3" id="KW-1185">Reference proteome</keyword>
<evidence type="ECO:0000313" key="2">
    <source>
        <dbReference type="EMBL" id="GMT09204.1"/>
    </source>
</evidence>
<reference evidence="2" key="1">
    <citation type="submission" date="2023-10" db="EMBL/GenBank/DDBJ databases">
        <title>Genome assembly of Pristionchus species.</title>
        <authorList>
            <person name="Yoshida K."/>
            <person name="Sommer R.J."/>
        </authorList>
    </citation>
    <scope>NUCLEOTIDE SEQUENCE</scope>
    <source>
        <strain evidence="2">RS5133</strain>
    </source>
</reference>
<feature type="compositionally biased region" description="Basic residues" evidence="1">
    <location>
        <begin position="146"/>
        <end position="157"/>
    </location>
</feature>
<dbReference type="AlphaFoldDB" id="A0AAV5UTV8"/>
<dbReference type="EMBL" id="BTSY01000001">
    <property type="protein sequence ID" value="GMT09204.1"/>
    <property type="molecule type" value="Genomic_DNA"/>
</dbReference>
<feature type="region of interest" description="Disordered" evidence="1">
    <location>
        <begin position="254"/>
        <end position="277"/>
    </location>
</feature>